<feature type="region of interest" description="Disordered" evidence="1">
    <location>
        <begin position="240"/>
        <end position="371"/>
    </location>
</feature>
<protein>
    <submittedName>
        <fullName evidence="3">Uncharacterized protein</fullName>
    </submittedName>
</protein>
<dbReference type="OrthoDB" id="3780330at2759"/>
<feature type="compositionally biased region" description="Basic residues" evidence="1">
    <location>
        <begin position="356"/>
        <end position="371"/>
    </location>
</feature>
<dbReference type="AlphaFoldDB" id="E9F5J6"/>
<organism evidence="3 4">
    <name type="scientific">Metarhizium robertsii (strain ARSEF 23 / ATCC MYA-3075)</name>
    <name type="common">Metarhizium anisopliae (strain ARSEF 23)</name>
    <dbReference type="NCBI Taxonomy" id="655844"/>
    <lineage>
        <taxon>Eukaryota</taxon>
        <taxon>Fungi</taxon>
        <taxon>Dikarya</taxon>
        <taxon>Ascomycota</taxon>
        <taxon>Pezizomycotina</taxon>
        <taxon>Sordariomycetes</taxon>
        <taxon>Hypocreomycetidae</taxon>
        <taxon>Hypocreales</taxon>
        <taxon>Clavicipitaceae</taxon>
        <taxon>Metarhizium</taxon>
    </lineage>
</organism>
<feature type="compositionally biased region" description="Pro residues" evidence="1">
    <location>
        <begin position="327"/>
        <end position="336"/>
    </location>
</feature>
<comment type="caution">
    <text evidence="3">The sequence shown here is derived from an EMBL/GenBank/DDBJ whole genome shotgun (WGS) entry which is preliminary data.</text>
</comment>
<feature type="compositionally biased region" description="Pro residues" evidence="1">
    <location>
        <begin position="279"/>
        <end position="291"/>
    </location>
</feature>
<dbReference type="EMBL" id="ADNJ02000014">
    <property type="protein sequence ID" value="EFY96999.2"/>
    <property type="molecule type" value="Genomic_DNA"/>
</dbReference>
<evidence type="ECO:0000313" key="4">
    <source>
        <dbReference type="Proteomes" id="UP000002498"/>
    </source>
</evidence>
<dbReference type="HOGENOM" id="CLU_050248_0_0_1"/>
<keyword evidence="2" id="KW-0732">Signal</keyword>
<gene>
    <name evidence="3" type="ORF">MAA_07545</name>
</gene>
<feature type="compositionally biased region" description="Pro residues" evidence="1">
    <location>
        <begin position="304"/>
        <end position="313"/>
    </location>
</feature>
<proteinExistence type="predicted"/>
<dbReference type="RefSeq" id="XP_007823734.2">
    <property type="nucleotide sequence ID" value="XM_007825543.2"/>
</dbReference>
<feature type="signal peptide" evidence="2">
    <location>
        <begin position="1"/>
        <end position="26"/>
    </location>
</feature>
<reference evidence="3 4" key="1">
    <citation type="journal article" date="2011" name="PLoS Genet.">
        <title>Genome sequencing and comparative transcriptomics of the model entomopathogenic fungi Metarhizium anisopliae and M. acridum.</title>
        <authorList>
            <person name="Gao Q."/>
            <person name="Jin K."/>
            <person name="Ying S.H."/>
            <person name="Zhang Y."/>
            <person name="Xiao G."/>
            <person name="Shang Y."/>
            <person name="Duan Z."/>
            <person name="Hu X."/>
            <person name="Xie X.Q."/>
            <person name="Zhou G."/>
            <person name="Peng G."/>
            <person name="Luo Z."/>
            <person name="Huang W."/>
            <person name="Wang B."/>
            <person name="Fang W."/>
            <person name="Wang S."/>
            <person name="Zhong Y."/>
            <person name="Ma L.J."/>
            <person name="St Leger R.J."/>
            <person name="Zhao G.P."/>
            <person name="Pei Y."/>
            <person name="Feng M.G."/>
            <person name="Xia Y."/>
            <person name="Wang C."/>
        </authorList>
    </citation>
    <scope>NUCLEOTIDE SEQUENCE [LARGE SCALE GENOMIC DNA]</scope>
    <source>
        <strain evidence="4">ARSEF 23 / ATCC MYA-3075</strain>
    </source>
</reference>
<dbReference type="KEGG" id="maj:MAA_07545"/>
<evidence type="ECO:0000256" key="2">
    <source>
        <dbReference type="SAM" id="SignalP"/>
    </source>
</evidence>
<accession>E9F5J6</accession>
<feature type="compositionally biased region" description="Pro residues" evidence="1">
    <location>
        <begin position="252"/>
        <end position="270"/>
    </location>
</feature>
<name>E9F5J6_METRA</name>
<keyword evidence="4" id="KW-1185">Reference proteome</keyword>
<sequence>MELPKMTGFLWFYLTILLSFSQVLTAQGGKKWQLGEEPKLAEDGLQIKLDRDLYTHQGSIVYTSHLQFDEKPEISDSQLYQIARDAFNEMQASVVSNGLTQKIPNVMTTLLVGNELIFASSAKGPNDPYDRDSQVQGDLKVCADANEGRLHKNGGRCGEVMAFHDWYESHVRSGPLEPTEGTKVVAISFQKNADGEREPLILAPCGNDKQWGCNKFVNGIYVLDDAKVAADPKKEPFEYKSLIKDKKLKPAPTRPGLPPPNPLPKPPRPNTRPGGSNGGPPPNPLSKPPTKPNTKPGGSNGGPPFNPLSPPGGKPNTNPGGSSGGPPFNPLSPPGGKPGTNPGGSTDNQGGDGKPAKPKPTRRPNGRPKRP</sequence>
<feature type="chain" id="PRO_5003239956" evidence="2">
    <location>
        <begin position="27"/>
        <end position="371"/>
    </location>
</feature>
<evidence type="ECO:0000313" key="3">
    <source>
        <dbReference type="EMBL" id="EFY96999.2"/>
    </source>
</evidence>
<dbReference type="Proteomes" id="UP000002498">
    <property type="component" value="Unassembled WGS sequence"/>
</dbReference>
<reference evidence="3 4" key="2">
    <citation type="journal article" date="2014" name="Proc. Natl. Acad. Sci. U.S.A.">
        <title>Trajectory and genomic determinants of fungal-pathogen speciation and host adaptation.</title>
        <authorList>
            <person name="Hu X."/>
            <person name="Xiao G."/>
            <person name="Zheng P."/>
            <person name="Shang Y."/>
            <person name="Su Y."/>
            <person name="Zhang X."/>
            <person name="Liu X."/>
            <person name="Zhan S."/>
            <person name="St Leger R.J."/>
            <person name="Wang C."/>
        </authorList>
    </citation>
    <scope>GENOME REANNOTATION</scope>
    <source>
        <strain evidence="4">ARSEF 23 / ATCC MYA-3075</strain>
    </source>
</reference>
<dbReference type="GeneID" id="19261831"/>
<evidence type="ECO:0000256" key="1">
    <source>
        <dbReference type="SAM" id="MobiDB-lite"/>
    </source>
</evidence>